<dbReference type="Gene3D" id="1.10.238.10">
    <property type="entry name" value="EF-hand"/>
    <property type="match status" value="1"/>
</dbReference>
<sequence length="840" mass="94437">MGSTAANASNMATPRKKPNPPQTGSLISSPILQADELCLNPRWSPHLKSPRPNSTISSRLRMQNSPLRSNGNEAQGQLSADGTSRATLAADAAACGPTALTSPLSKRARILQTNSPESLPPLSPVVSTRKRSMRADLAQDTPFPFSPTASGLRIRYSPSSPLSPTLRSTPNRNEPESPTLSRMLVKDSPVLSLDEKLGNGSSSGISGSTSSNGIDEDSPSVSQMSRSLLFRLDLESPTTRRALASADTDKIVEDSPLKSSEKGKRAVPSSFSLRRSPTTPSVDNDDDRSENNLVATARERKSESADEQNYKQVPGIVHRSSWTIRNGKVVAKLDQKRRKLAASRASVVPQLFVSLLHPRTDPAAEKSISQQLERIRIHFDGSFGAREADFAKVTVECGLPQFANRALFRYVSRCGIDSTTSSASANGVIGKRVRHTTDKEVWPSFEQFHHVWTRLQRSSTDVHSLLFNILVDDATKLRPYLTRENIKVLVSDVIDHHCELEFLEGQDQYALSYMETVIERIFYNANRSWDGKLTLSQFRQADIVGIMRSVESGIDIDVESPGVFSYKHFYVLFCSFFELDCNRDRLLDARDLLRYFNGILSRRTISRIMMGKGKPSEYAAERKTNGYDSKAKAKAEKRKVKGTSRYDLNVRLSDCRMTYRDFIWFLLSEIDKTSRTAVEYWFRCLDLDGDGILTIYELEYFYDEQVSRMEEDMAGDIIMLEDLMCQLSDLVRPEKEGLFTLKDLRKVPSSLLPVFFDAFMNLTRFVEHETRTSFLQRQLAQLSMRALPKTSFSDVIQMRIDFLASIPNAWIEFADLEYAALLNDHQEYDENKQKAEEAPV</sequence>
<gene>
    <name evidence="5" type="primary">PPP2R3A</name>
    <name evidence="5" type="ORF">GGI25_001804</name>
</gene>
<organism evidence="5 6">
    <name type="scientific">Coemansia spiralis</name>
    <dbReference type="NCBI Taxonomy" id="417178"/>
    <lineage>
        <taxon>Eukaryota</taxon>
        <taxon>Fungi</taxon>
        <taxon>Fungi incertae sedis</taxon>
        <taxon>Zoopagomycota</taxon>
        <taxon>Kickxellomycotina</taxon>
        <taxon>Kickxellomycetes</taxon>
        <taxon>Kickxellales</taxon>
        <taxon>Kickxellaceae</taxon>
        <taxon>Coemansia</taxon>
    </lineage>
</organism>
<dbReference type="Pfam" id="PF17958">
    <property type="entry name" value="EF-hand_13"/>
    <property type="match status" value="1"/>
</dbReference>
<feature type="region of interest" description="Disordered" evidence="3">
    <location>
        <begin position="112"/>
        <end position="220"/>
    </location>
</feature>
<feature type="compositionally biased region" description="Polar residues" evidence="3">
    <location>
        <begin position="22"/>
        <end position="31"/>
    </location>
</feature>
<keyword evidence="2" id="KW-0106">Calcium</keyword>
<feature type="compositionally biased region" description="Low complexity" evidence="3">
    <location>
        <begin position="157"/>
        <end position="170"/>
    </location>
</feature>
<dbReference type="InterPro" id="IPR018247">
    <property type="entry name" value="EF_Hand_1_Ca_BS"/>
</dbReference>
<dbReference type="InterPro" id="IPR002048">
    <property type="entry name" value="EF_hand_dom"/>
</dbReference>
<feature type="compositionally biased region" description="Polar residues" evidence="3">
    <location>
        <begin position="1"/>
        <end position="12"/>
    </location>
</feature>
<dbReference type="AlphaFoldDB" id="A0A9W8KZX0"/>
<feature type="domain" description="EF-hand" evidence="4">
    <location>
        <begin position="673"/>
        <end position="708"/>
    </location>
</feature>
<dbReference type="PROSITE" id="PS00018">
    <property type="entry name" value="EF_HAND_1"/>
    <property type="match status" value="2"/>
</dbReference>
<dbReference type="OrthoDB" id="5586at2759"/>
<feature type="region of interest" description="Disordered" evidence="3">
    <location>
        <begin position="245"/>
        <end position="290"/>
    </location>
</feature>
<dbReference type="PANTHER" id="PTHR14095:SF0">
    <property type="entry name" value="MIP22305P"/>
    <property type="match status" value="1"/>
</dbReference>
<dbReference type="EMBL" id="JANBTW010000015">
    <property type="protein sequence ID" value="KAJ2679032.1"/>
    <property type="molecule type" value="Genomic_DNA"/>
</dbReference>
<dbReference type="InterPro" id="IPR041534">
    <property type="entry name" value="EF-hand_13"/>
</dbReference>
<feature type="compositionally biased region" description="Low complexity" evidence="3">
    <location>
        <begin position="198"/>
        <end position="213"/>
    </location>
</feature>
<evidence type="ECO:0000256" key="3">
    <source>
        <dbReference type="SAM" id="MobiDB-lite"/>
    </source>
</evidence>
<evidence type="ECO:0000256" key="1">
    <source>
        <dbReference type="ARBA" id="ARBA00022723"/>
    </source>
</evidence>
<feature type="compositionally biased region" description="Polar residues" evidence="3">
    <location>
        <begin position="269"/>
        <end position="282"/>
    </location>
</feature>
<dbReference type="Gene3D" id="1.10.238.230">
    <property type="match status" value="1"/>
</dbReference>
<reference evidence="5" key="1">
    <citation type="submission" date="2022-07" db="EMBL/GenBank/DDBJ databases">
        <title>Phylogenomic reconstructions and comparative analyses of Kickxellomycotina fungi.</title>
        <authorList>
            <person name="Reynolds N.K."/>
            <person name="Stajich J.E."/>
            <person name="Barry K."/>
            <person name="Grigoriev I.V."/>
            <person name="Crous P."/>
            <person name="Smith M.E."/>
        </authorList>
    </citation>
    <scope>NUCLEOTIDE SEQUENCE</scope>
    <source>
        <strain evidence="5">NRRL 3115</strain>
    </source>
</reference>
<name>A0A9W8KZX0_9FUNG</name>
<accession>A0A9W8KZX0</accession>
<evidence type="ECO:0000256" key="2">
    <source>
        <dbReference type="ARBA" id="ARBA00022837"/>
    </source>
</evidence>
<dbReference type="PANTHER" id="PTHR14095">
    <property type="entry name" value="PHOSPHATASE 2A REGULATORY SUBUNIT-RELATED"/>
    <property type="match status" value="1"/>
</dbReference>
<protein>
    <submittedName>
        <fullName evidence="5">Serine/threonine-protein phosphatase 2A regulatory subunit B'' subunit alpha</fullName>
    </submittedName>
</protein>
<proteinExistence type="predicted"/>
<dbReference type="GO" id="GO:0005509">
    <property type="term" value="F:calcium ion binding"/>
    <property type="evidence" value="ECO:0007669"/>
    <property type="project" value="InterPro"/>
</dbReference>
<evidence type="ECO:0000313" key="5">
    <source>
        <dbReference type="EMBL" id="KAJ2679032.1"/>
    </source>
</evidence>
<comment type="caution">
    <text evidence="5">The sequence shown here is derived from an EMBL/GenBank/DDBJ whole genome shotgun (WGS) entry which is preliminary data.</text>
</comment>
<keyword evidence="1" id="KW-0479">Metal-binding</keyword>
<dbReference type="Gene3D" id="1.10.238.220">
    <property type="match status" value="1"/>
</dbReference>
<dbReference type="GO" id="GO:0019888">
    <property type="term" value="F:protein phosphatase regulator activity"/>
    <property type="evidence" value="ECO:0007669"/>
    <property type="project" value="TreeGrafter"/>
</dbReference>
<dbReference type="InterPro" id="IPR011992">
    <property type="entry name" value="EF-hand-dom_pair"/>
</dbReference>
<feature type="region of interest" description="Disordered" evidence="3">
    <location>
        <begin position="1"/>
        <end position="31"/>
    </location>
</feature>
<evidence type="ECO:0000313" key="6">
    <source>
        <dbReference type="Proteomes" id="UP001151518"/>
    </source>
</evidence>
<dbReference type="Proteomes" id="UP001151518">
    <property type="component" value="Unassembled WGS sequence"/>
</dbReference>
<dbReference type="GO" id="GO:0000159">
    <property type="term" value="C:protein phosphatase type 2A complex"/>
    <property type="evidence" value="ECO:0007669"/>
    <property type="project" value="TreeGrafter"/>
</dbReference>
<feature type="compositionally biased region" description="Basic and acidic residues" evidence="3">
    <location>
        <begin position="247"/>
        <end position="264"/>
    </location>
</feature>
<dbReference type="PROSITE" id="PS50222">
    <property type="entry name" value="EF_HAND_2"/>
    <property type="match status" value="1"/>
</dbReference>
<evidence type="ECO:0000259" key="4">
    <source>
        <dbReference type="PROSITE" id="PS50222"/>
    </source>
</evidence>
<dbReference type="SUPFAM" id="SSF47473">
    <property type="entry name" value="EF-hand"/>
    <property type="match status" value="1"/>
</dbReference>